<dbReference type="InterPro" id="IPR027417">
    <property type="entry name" value="P-loop_NTPase"/>
</dbReference>
<organism evidence="2 3">
    <name type="scientific">Effrenium voratum</name>
    <dbReference type="NCBI Taxonomy" id="2562239"/>
    <lineage>
        <taxon>Eukaryota</taxon>
        <taxon>Sar</taxon>
        <taxon>Alveolata</taxon>
        <taxon>Dinophyceae</taxon>
        <taxon>Suessiales</taxon>
        <taxon>Symbiodiniaceae</taxon>
        <taxon>Effrenium</taxon>
    </lineage>
</organism>
<protein>
    <submittedName>
        <fullName evidence="2">Uncharacterized protein</fullName>
    </submittedName>
</protein>
<dbReference type="Proteomes" id="UP001178507">
    <property type="component" value="Unassembled WGS sequence"/>
</dbReference>
<feature type="compositionally biased region" description="Basic and acidic residues" evidence="1">
    <location>
        <begin position="492"/>
        <end position="502"/>
    </location>
</feature>
<dbReference type="SUPFAM" id="SSF52540">
    <property type="entry name" value="P-loop containing nucleoside triphosphate hydrolases"/>
    <property type="match status" value="1"/>
</dbReference>
<dbReference type="EMBL" id="CAUJNA010000335">
    <property type="protein sequence ID" value="CAJ1375674.1"/>
    <property type="molecule type" value="Genomic_DNA"/>
</dbReference>
<feature type="region of interest" description="Disordered" evidence="1">
    <location>
        <begin position="481"/>
        <end position="502"/>
    </location>
</feature>
<keyword evidence="3" id="KW-1185">Reference proteome</keyword>
<name>A0AA36MKC9_9DINO</name>
<evidence type="ECO:0000313" key="2">
    <source>
        <dbReference type="EMBL" id="CAJ1375674.1"/>
    </source>
</evidence>
<gene>
    <name evidence="2" type="ORF">EVOR1521_LOCUS4900</name>
</gene>
<accession>A0AA36MKC9</accession>
<sequence length="502" mass="57059">MAEPPANESWISRAWTQLSDDSSPLSFLLGNSLDTAFKYGLDTSFGFIQTVCAIVGAVTVTGAAKRALYPQARPVEPLFNRLRTEGGPVRWMHQRIRFRTDPYKPLRNNKIVILQGPTQSGKTTLLRTAIPWYRRWTVWPLSMACWRGIYLAGSEAFRTDTFQQWVTFQMFGSMVKAGSEIKHCVWAYRQQQWLCIILEKLRMPSAIFLPKPVYIIVDQFEELLRRYPDHAMAWADSICHKHARNNYARIVFVVNSDFGAESLLHLATHGISFVRVHHTAPTEAERLGTLDRHLLQQCQQNIGLYWTVRYRLRIGELLPCEIDDFAKHTLARWKRDFSVPFPVMPHPSWFRLPLDEAKRELMKGLAALLVAPWRTREYNFFRMAGITSTVARQLELLDSTQLFDTSAADYAKLLSNENSKEALLTQQEAKAVAKHLRRLFGNPVGTFTAEKPKLAAWRRMLCRWSDAGLGAGHLNKGPCKGLVPKGGAGGKSGEKRVAASKS</sequence>
<comment type="caution">
    <text evidence="2">The sequence shown here is derived from an EMBL/GenBank/DDBJ whole genome shotgun (WGS) entry which is preliminary data.</text>
</comment>
<dbReference type="AlphaFoldDB" id="A0AA36MKC9"/>
<evidence type="ECO:0000256" key="1">
    <source>
        <dbReference type="SAM" id="MobiDB-lite"/>
    </source>
</evidence>
<reference evidence="2" key="1">
    <citation type="submission" date="2023-08" db="EMBL/GenBank/DDBJ databases">
        <authorList>
            <person name="Chen Y."/>
            <person name="Shah S."/>
            <person name="Dougan E. K."/>
            <person name="Thang M."/>
            <person name="Chan C."/>
        </authorList>
    </citation>
    <scope>NUCLEOTIDE SEQUENCE</scope>
</reference>
<proteinExistence type="predicted"/>
<evidence type="ECO:0000313" key="3">
    <source>
        <dbReference type="Proteomes" id="UP001178507"/>
    </source>
</evidence>